<evidence type="ECO:0000313" key="3">
    <source>
        <dbReference type="Proteomes" id="UP000749559"/>
    </source>
</evidence>
<reference evidence="2" key="1">
    <citation type="submission" date="2022-03" db="EMBL/GenBank/DDBJ databases">
        <authorList>
            <person name="Martin C."/>
        </authorList>
    </citation>
    <scope>NUCLEOTIDE SEQUENCE</scope>
</reference>
<dbReference type="OrthoDB" id="6158363at2759"/>
<protein>
    <submittedName>
        <fullName evidence="2">Uncharacterized protein</fullName>
    </submittedName>
</protein>
<accession>A0A8J1XSX8</accession>
<dbReference type="EMBL" id="CAIIXF020000010">
    <property type="protein sequence ID" value="CAH1795824.1"/>
    <property type="molecule type" value="Genomic_DNA"/>
</dbReference>
<sequence length="452" mass="51172">MGVSIEQWRCAIGSFHPRHLNTGRIAIVQVQGKPPEPPDLEKSPEGRENRIGDPYSHGKIITWIRALRIDPQLLVVIAFLLLIGGVEANPGPLTPDSDKGTELNDLRDKIQGKLKYMDESMTRLKNKVQMPISAGTQEISSVNDDVQMDSDSDNETGIEPCETDEDVQKLNRLLERLVDIEKKIKVECNGDGYETDATITTDVIPNKKRRLDKLKVTSSKITRSKKLLEELDDTLEIIRQFETNLTSDGSIGKTESLSPSTVEQVKAFLHEHVTDTACQPSVDDRLTACVKKHGLQIVENNATGDCLFEALAQQLDHLNIIALDHRELRNNLVSYVKNNYIMPNKEHVMTLFDDKSNEELKNYMFTRPDNDEYDNTVLLSWYTESYMNKPRTWGDTIMIWACTKLFNVNVKIYTAGHDEPYTLVPTEDGTMRGVIKLGYISELHFVGLVEIK</sequence>
<dbReference type="PANTHER" id="PTHR12419">
    <property type="entry name" value="OTU DOMAIN CONTAINING PROTEIN"/>
    <property type="match status" value="1"/>
</dbReference>
<dbReference type="SUPFAM" id="SSF54001">
    <property type="entry name" value="Cysteine proteinases"/>
    <property type="match status" value="1"/>
</dbReference>
<name>A0A8J1XSX8_OWEFU</name>
<proteinExistence type="predicted"/>
<dbReference type="Gene3D" id="3.90.70.80">
    <property type="match status" value="1"/>
</dbReference>
<evidence type="ECO:0000313" key="2">
    <source>
        <dbReference type="EMBL" id="CAH1795824.1"/>
    </source>
</evidence>
<evidence type="ECO:0000256" key="1">
    <source>
        <dbReference type="SAM" id="MobiDB-lite"/>
    </source>
</evidence>
<dbReference type="Proteomes" id="UP000749559">
    <property type="component" value="Unassembled WGS sequence"/>
</dbReference>
<keyword evidence="3" id="KW-1185">Reference proteome</keyword>
<dbReference type="AlphaFoldDB" id="A0A8J1XSX8"/>
<dbReference type="InterPro" id="IPR038765">
    <property type="entry name" value="Papain-like_cys_pep_sf"/>
</dbReference>
<dbReference type="PROSITE" id="PS50802">
    <property type="entry name" value="OTU"/>
    <property type="match status" value="1"/>
</dbReference>
<feature type="non-terminal residue" evidence="2">
    <location>
        <position position="452"/>
    </location>
</feature>
<organism evidence="2 3">
    <name type="scientific">Owenia fusiformis</name>
    <name type="common">Polychaete worm</name>
    <dbReference type="NCBI Taxonomy" id="6347"/>
    <lineage>
        <taxon>Eukaryota</taxon>
        <taxon>Metazoa</taxon>
        <taxon>Spiralia</taxon>
        <taxon>Lophotrochozoa</taxon>
        <taxon>Annelida</taxon>
        <taxon>Polychaeta</taxon>
        <taxon>Sedentaria</taxon>
        <taxon>Canalipalpata</taxon>
        <taxon>Sabellida</taxon>
        <taxon>Oweniida</taxon>
        <taxon>Oweniidae</taxon>
        <taxon>Owenia</taxon>
    </lineage>
</organism>
<dbReference type="GO" id="GO:0004843">
    <property type="term" value="F:cysteine-type deubiquitinase activity"/>
    <property type="evidence" value="ECO:0007669"/>
    <property type="project" value="TreeGrafter"/>
</dbReference>
<dbReference type="InterPro" id="IPR050704">
    <property type="entry name" value="Peptidase_C85-like"/>
</dbReference>
<comment type="caution">
    <text evidence="2">The sequence shown here is derived from an EMBL/GenBank/DDBJ whole genome shotgun (WGS) entry which is preliminary data.</text>
</comment>
<dbReference type="InterPro" id="IPR003323">
    <property type="entry name" value="OTU_dom"/>
</dbReference>
<feature type="compositionally biased region" description="Basic and acidic residues" evidence="1">
    <location>
        <begin position="39"/>
        <end position="51"/>
    </location>
</feature>
<dbReference type="CDD" id="cd22758">
    <property type="entry name" value="OTU_232R-like"/>
    <property type="match status" value="1"/>
</dbReference>
<dbReference type="GO" id="GO:0016579">
    <property type="term" value="P:protein deubiquitination"/>
    <property type="evidence" value="ECO:0007669"/>
    <property type="project" value="TreeGrafter"/>
</dbReference>
<dbReference type="Pfam" id="PF02338">
    <property type="entry name" value="OTU"/>
    <property type="match status" value="1"/>
</dbReference>
<feature type="region of interest" description="Disordered" evidence="1">
    <location>
        <begin position="31"/>
        <end position="52"/>
    </location>
</feature>
<gene>
    <name evidence="2" type="ORF">OFUS_LOCUS20308</name>
</gene>